<dbReference type="InterPro" id="IPR013320">
    <property type="entry name" value="ConA-like_dom_sf"/>
</dbReference>
<feature type="signal peptide" evidence="8">
    <location>
        <begin position="1"/>
        <end position="18"/>
    </location>
</feature>
<dbReference type="GO" id="GO:0042546">
    <property type="term" value="P:cell wall biogenesis"/>
    <property type="evidence" value="ECO:0007669"/>
    <property type="project" value="InterPro"/>
</dbReference>
<dbReference type="GO" id="GO:0004553">
    <property type="term" value="F:hydrolase activity, hydrolyzing O-glycosyl compounds"/>
    <property type="evidence" value="ECO:0007669"/>
    <property type="project" value="InterPro"/>
</dbReference>
<keyword evidence="8" id="KW-0964">Secreted</keyword>
<dbReference type="PROSITE" id="PS51762">
    <property type="entry name" value="GH16_2"/>
    <property type="match status" value="1"/>
</dbReference>
<evidence type="ECO:0000256" key="2">
    <source>
        <dbReference type="ARBA" id="ARBA00022801"/>
    </source>
</evidence>
<dbReference type="GO" id="GO:0048046">
    <property type="term" value="C:apoplast"/>
    <property type="evidence" value="ECO:0007669"/>
    <property type="project" value="UniProtKB-SubCell"/>
</dbReference>
<dbReference type="PIRSF" id="PIRSF005604">
    <property type="entry name" value="XET"/>
    <property type="match status" value="1"/>
</dbReference>
<evidence type="ECO:0000259" key="9">
    <source>
        <dbReference type="PROSITE" id="PS51762"/>
    </source>
</evidence>
<evidence type="ECO:0000256" key="8">
    <source>
        <dbReference type="RuleBase" id="RU361120"/>
    </source>
</evidence>
<keyword evidence="2 8" id="KW-0378">Hydrolase</keyword>
<evidence type="ECO:0000313" key="10">
    <source>
        <dbReference type="EMBL" id="KAK9664523.1"/>
    </source>
</evidence>
<protein>
    <recommendedName>
        <fullName evidence="8">Xyloglucan endotransglucosylase/hydrolase</fullName>
        <ecNumber evidence="8">2.4.1.207</ecNumber>
    </recommendedName>
</protein>
<dbReference type="CDD" id="cd02176">
    <property type="entry name" value="GH16_XET"/>
    <property type="match status" value="1"/>
</dbReference>
<feature type="domain" description="GH16" evidence="9">
    <location>
        <begin position="17"/>
        <end position="215"/>
    </location>
</feature>
<reference evidence="10" key="1">
    <citation type="submission" date="2024-03" db="EMBL/GenBank/DDBJ databases">
        <title>WGS assembly of Saponaria officinalis var. Norfolk2.</title>
        <authorList>
            <person name="Jenkins J."/>
            <person name="Shu S."/>
            <person name="Grimwood J."/>
            <person name="Barry K."/>
            <person name="Goodstein D."/>
            <person name="Schmutz J."/>
            <person name="Leebens-Mack J."/>
            <person name="Osbourn A."/>
        </authorList>
    </citation>
    <scope>NUCLEOTIDE SEQUENCE [LARGE SCALE GENOMIC DNA]</scope>
    <source>
        <strain evidence="10">JIC</strain>
    </source>
</reference>
<dbReference type="GO" id="GO:0071555">
    <property type="term" value="P:cell wall organization"/>
    <property type="evidence" value="ECO:0007669"/>
    <property type="project" value="UniProtKB-KW"/>
</dbReference>
<comment type="similarity">
    <text evidence="8">Belongs to the glycosyl hydrolase 16 family.</text>
</comment>
<sequence>MFVAKVVLVVALMVTATAYGGGNFPDEFKSTFGDNRVRMYGQGGQLLSLSLDQYSGSGFCSKKEYLFGRIDVQMKLVAGDSAGTVTTLYLSSDQSTGKHDEIDFEFLGNVSGQPYTLHTNVFGQGKGGREQQFHLWFNPTLNFHTYTIVWNTKLIMFMVDEVPIRIFRSNEDIRVPFPKNQPMKIYSSLWNADDWATMGGRVKTNWTKAPFTAYYRNFNIDACDGAADTAACANHPTNGFSDQTISTNAKRGSWRSHDLDANGRKRLRWAQKYFMVYDYCKDSKRFPDGFPPECKRSRV</sequence>
<dbReference type="EC" id="2.4.1.207" evidence="8"/>
<dbReference type="AlphaFoldDB" id="A0AAW1GND2"/>
<name>A0AAW1GND2_SAPOF</name>
<evidence type="ECO:0000256" key="5">
    <source>
        <dbReference type="ARBA" id="ARBA00023295"/>
    </source>
</evidence>
<dbReference type="Gene3D" id="2.60.120.200">
    <property type="match status" value="1"/>
</dbReference>
<evidence type="ECO:0000256" key="4">
    <source>
        <dbReference type="ARBA" id="ARBA00023180"/>
    </source>
</evidence>
<keyword evidence="8" id="KW-0134">Cell wall</keyword>
<keyword evidence="8" id="KW-0732">Signal</keyword>
<evidence type="ECO:0000256" key="1">
    <source>
        <dbReference type="ARBA" id="ARBA00022679"/>
    </source>
</evidence>
<comment type="caution">
    <text evidence="10">The sequence shown here is derived from an EMBL/GenBank/DDBJ whole genome shotgun (WGS) entry which is preliminary data.</text>
</comment>
<evidence type="ECO:0000313" key="11">
    <source>
        <dbReference type="Proteomes" id="UP001443914"/>
    </source>
</evidence>
<dbReference type="InterPro" id="IPR010713">
    <property type="entry name" value="XET_C"/>
</dbReference>
<dbReference type="FunFam" id="2.60.120.200:FF:000025">
    <property type="entry name" value="Xyloglucan endotransglucosylase/hydrolase"/>
    <property type="match status" value="1"/>
</dbReference>
<dbReference type="InterPro" id="IPR016455">
    <property type="entry name" value="XTH"/>
</dbReference>
<dbReference type="InterPro" id="IPR044791">
    <property type="entry name" value="Beta-glucanase/XTH"/>
</dbReference>
<dbReference type="Pfam" id="PF06955">
    <property type="entry name" value="XET_C"/>
    <property type="match status" value="1"/>
</dbReference>
<accession>A0AAW1GND2</accession>
<dbReference type="InterPro" id="IPR000757">
    <property type="entry name" value="Beta-glucanase-like"/>
</dbReference>
<gene>
    <name evidence="10" type="ORF">RND81_14G048200</name>
</gene>
<dbReference type="GO" id="GO:0016762">
    <property type="term" value="F:xyloglucan:xyloglucosyl transferase activity"/>
    <property type="evidence" value="ECO:0007669"/>
    <property type="project" value="UniProtKB-EC"/>
</dbReference>
<keyword evidence="1 8" id="KW-0808">Transferase</keyword>
<evidence type="ECO:0000256" key="6">
    <source>
        <dbReference type="PIRSR" id="PIRSR005604-1"/>
    </source>
</evidence>
<dbReference type="EMBL" id="JBDFQZ010000014">
    <property type="protein sequence ID" value="KAK9664523.1"/>
    <property type="molecule type" value="Genomic_DNA"/>
</dbReference>
<dbReference type="PROSITE" id="PS01034">
    <property type="entry name" value="GH16_1"/>
    <property type="match status" value="1"/>
</dbReference>
<feature type="active site" description="Nucleophile" evidence="6">
    <location>
        <position position="101"/>
    </location>
</feature>
<keyword evidence="4" id="KW-0325">Glycoprotein</keyword>
<keyword evidence="11" id="KW-1185">Reference proteome</keyword>
<feature type="chain" id="PRO_5043087500" description="Xyloglucan endotransglucosylase/hydrolase" evidence="8">
    <location>
        <begin position="19"/>
        <end position="299"/>
    </location>
</feature>
<keyword evidence="8" id="KW-0052">Apoplast</keyword>
<feature type="glycosylation site" description="N-linked (GlcNAc...) asparagine" evidence="7">
    <location>
        <position position="109"/>
    </location>
</feature>
<comment type="PTM">
    <text evidence="8">Contains at least one intrachain disulfide bond essential for its enzymatic activity.</text>
</comment>
<comment type="function">
    <text evidence="8">Catalyzes xyloglucan endohydrolysis (XEH) and/or endotransglycosylation (XET). Cleaves and religates xyloglucan polymers, an essential constituent of the primary cell wall, and thereby participates in cell wall construction of growing tissues.</text>
</comment>
<comment type="subcellular location">
    <subcellularLocation>
        <location evidence="8">Secreted</location>
        <location evidence="8">Cell wall</location>
    </subcellularLocation>
    <subcellularLocation>
        <location evidence="8">Secreted</location>
        <location evidence="8">Extracellular space</location>
        <location evidence="8">Apoplast</location>
    </subcellularLocation>
</comment>
<dbReference type="PANTHER" id="PTHR31062">
    <property type="entry name" value="XYLOGLUCAN ENDOTRANSGLUCOSYLASE/HYDROLASE PROTEIN 8-RELATED"/>
    <property type="match status" value="1"/>
</dbReference>
<proteinExistence type="inferred from homology"/>
<evidence type="ECO:0000256" key="7">
    <source>
        <dbReference type="PIRSR" id="PIRSR005604-2"/>
    </source>
</evidence>
<feature type="active site" description="Proton donor" evidence="6">
    <location>
        <position position="105"/>
    </location>
</feature>
<keyword evidence="3" id="KW-1015">Disulfide bond</keyword>
<dbReference type="GO" id="GO:0010411">
    <property type="term" value="P:xyloglucan metabolic process"/>
    <property type="evidence" value="ECO:0007669"/>
    <property type="project" value="InterPro"/>
</dbReference>
<keyword evidence="8" id="KW-0961">Cell wall biogenesis/degradation</keyword>
<dbReference type="Proteomes" id="UP001443914">
    <property type="component" value="Unassembled WGS sequence"/>
</dbReference>
<organism evidence="10 11">
    <name type="scientific">Saponaria officinalis</name>
    <name type="common">Common soapwort</name>
    <name type="synonym">Lychnis saponaria</name>
    <dbReference type="NCBI Taxonomy" id="3572"/>
    <lineage>
        <taxon>Eukaryota</taxon>
        <taxon>Viridiplantae</taxon>
        <taxon>Streptophyta</taxon>
        <taxon>Embryophyta</taxon>
        <taxon>Tracheophyta</taxon>
        <taxon>Spermatophyta</taxon>
        <taxon>Magnoliopsida</taxon>
        <taxon>eudicotyledons</taxon>
        <taxon>Gunneridae</taxon>
        <taxon>Pentapetalae</taxon>
        <taxon>Caryophyllales</taxon>
        <taxon>Caryophyllaceae</taxon>
        <taxon>Caryophylleae</taxon>
        <taxon>Saponaria</taxon>
    </lineage>
</organism>
<keyword evidence="5 8" id="KW-0326">Glycosidase</keyword>
<dbReference type="Pfam" id="PF00722">
    <property type="entry name" value="Glyco_hydro_16"/>
    <property type="match status" value="1"/>
</dbReference>
<dbReference type="InterPro" id="IPR008263">
    <property type="entry name" value="GH16_AS"/>
</dbReference>
<evidence type="ECO:0000256" key="3">
    <source>
        <dbReference type="ARBA" id="ARBA00023157"/>
    </source>
</evidence>
<dbReference type="SUPFAM" id="SSF49899">
    <property type="entry name" value="Concanavalin A-like lectins/glucanases"/>
    <property type="match status" value="1"/>
</dbReference>